<dbReference type="AlphaFoldDB" id="A0A0F9B7V1"/>
<reference evidence="1" key="1">
    <citation type="journal article" date="2015" name="Nature">
        <title>Complex archaea that bridge the gap between prokaryotes and eukaryotes.</title>
        <authorList>
            <person name="Spang A."/>
            <person name="Saw J.H."/>
            <person name="Jorgensen S.L."/>
            <person name="Zaremba-Niedzwiedzka K."/>
            <person name="Martijn J."/>
            <person name="Lind A.E."/>
            <person name="van Eijk R."/>
            <person name="Schleper C."/>
            <person name="Guy L."/>
            <person name="Ettema T.J."/>
        </authorList>
    </citation>
    <scope>NUCLEOTIDE SEQUENCE</scope>
</reference>
<accession>A0A0F9B7V1</accession>
<organism evidence="1">
    <name type="scientific">marine sediment metagenome</name>
    <dbReference type="NCBI Taxonomy" id="412755"/>
    <lineage>
        <taxon>unclassified sequences</taxon>
        <taxon>metagenomes</taxon>
        <taxon>ecological metagenomes</taxon>
    </lineage>
</organism>
<dbReference type="InterPro" id="IPR014061">
    <property type="entry name" value="BrxL-like"/>
</dbReference>
<gene>
    <name evidence="1" type="ORF">LCGC14_2561290</name>
</gene>
<sequence length="186" mass="21271">WARLASTGLSNVHIDHDTVYKQERLLTGGIWANVEMIYNDSLDEGGAIRPFATHRLAPIQIARVDFEEYIGGRKLFTRDQWIDVLIRTMGYEPTHPDFTQRLKLLYLLRLIPMVEKNYNLIELGPRGTGKSYVYREISPFVILLSGGQGSVPDLFGWKSRRDKPGLVTKYDLVAFDEVAGPNFKQE</sequence>
<evidence type="ECO:0000313" key="1">
    <source>
        <dbReference type="EMBL" id="KKL09897.1"/>
    </source>
</evidence>
<dbReference type="Pfam" id="PF13337">
    <property type="entry name" value="BrxL_ATPase"/>
    <property type="match status" value="1"/>
</dbReference>
<comment type="caution">
    <text evidence="1">The sequence shown here is derived from an EMBL/GenBank/DDBJ whole genome shotgun (WGS) entry which is preliminary data.</text>
</comment>
<protein>
    <recommendedName>
        <fullName evidence="2">BREX system Lon protease-like protein BrxL</fullName>
    </recommendedName>
</protein>
<feature type="non-terminal residue" evidence="1">
    <location>
        <position position="1"/>
    </location>
</feature>
<name>A0A0F9B7V1_9ZZZZ</name>
<dbReference type="EMBL" id="LAZR01042283">
    <property type="protein sequence ID" value="KKL09897.1"/>
    <property type="molecule type" value="Genomic_DNA"/>
</dbReference>
<proteinExistence type="predicted"/>
<evidence type="ECO:0008006" key="2">
    <source>
        <dbReference type="Google" id="ProtNLM"/>
    </source>
</evidence>